<evidence type="ECO:0000259" key="2">
    <source>
        <dbReference type="Pfam" id="PF17930"/>
    </source>
</evidence>
<dbReference type="OrthoDB" id="9789836at2"/>
<sequence>MSLALLAGKGQLPVLVHRACAAGGDAPLVIELEGVPSDLDREVVTERFRLETIGSLIARLEARGVRRLCLAGAVRRMPIDPALIDVATMPLVPRLTAALSQGDDGALRCVLALFEEAGIAIVGADELVPGLLPAAGWLGAVPPGGPGPELAADAARAARCVSALGALDIGQACVVSRGQVLAVETLPGTDWMLHSLAAGHDGAPGGVLYKAPKPGQDRRVDLPAIGPATVRLAAEAGLSGIVLAQGGVMVLGAQETGREAADLGLFIWVRDGKDGS</sequence>
<dbReference type="Gene3D" id="3.40.50.20">
    <property type="match status" value="1"/>
</dbReference>
<feature type="domain" description="LpxI C-terminal" evidence="1">
    <location>
        <begin position="146"/>
        <end position="268"/>
    </location>
</feature>
<dbReference type="Pfam" id="PF06230">
    <property type="entry name" value="LpxI_C"/>
    <property type="match status" value="1"/>
</dbReference>
<evidence type="ECO:0000313" key="4">
    <source>
        <dbReference type="Proteomes" id="UP000698242"/>
    </source>
</evidence>
<dbReference type="AlphaFoldDB" id="A0A921NX98"/>
<dbReference type="InterPro" id="IPR010415">
    <property type="entry name" value="LpxI_C"/>
</dbReference>
<dbReference type="Gene3D" id="3.40.140.80">
    <property type="match status" value="1"/>
</dbReference>
<reference evidence="3" key="1">
    <citation type="submission" date="2013-03" db="EMBL/GenBank/DDBJ databases">
        <title>Genome Sequence of the Profundibacterium mesophilum strain KAUST100406-0324T from Red Sea, a novel genus in the family Rhodobacteraceae.</title>
        <authorList>
            <person name="Essack M."/>
            <person name="Alam I."/>
            <person name="Lafi F."/>
            <person name="Alawi W."/>
            <person name="Kamanu F."/>
            <person name="Al-Suwailem A."/>
            <person name="Lee O.O."/>
            <person name="Xu Y."/>
            <person name="Bajic V."/>
            <person name="Qian P.-Y."/>
            <person name="Archer J."/>
        </authorList>
    </citation>
    <scope>NUCLEOTIDE SEQUENCE</scope>
    <source>
        <strain evidence="3">KAUST100406-0324</strain>
    </source>
</reference>
<dbReference type="EMBL" id="APKE01000028">
    <property type="protein sequence ID" value="KAF0675218.1"/>
    <property type="molecule type" value="Genomic_DNA"/>
</dbReference>
<dbReference type="PANTHER" id="PTHR39962">
    <property type="entry name" value="BLL4848 PROTEIN"/>
    <property type="match status" value="1"/>
</dbReference>
<dbReference type="InterPro" id="IPR041255">
    <property type="entry name" value="LpxI_N"/>
</dbReference>
<evidence type="ECO:0000259" key="1">
    <source>
        <dbReference type="Pfam" id="PF06230"/>
    </source>
</evidence>
<evidence type="ECO:0000313" key="3">
    <source>
        <dbReference type="EMBL" id="KAF0675218.1"/>
    </source>
</evidence>
<dbReference type="InterPro" id="IPR053174">
    <property type="entry name" value="LpxI"/>
</dbReference>
<dbReference type="PANTHER" id="PTHR39962:SF1">
    <property type="entry name" value="LPXI FAMILY PROTEIN"/>
    <property type="match status" value="1"/>
</dbReference>
<dbReference type="Pfam" id="PF17930">
    <property type="entry name" value="LpxI_N"/>
    <property type="match status" value="1"/>
</dbReference>
<proteinExistence type="predicted"/>
<protein>
    <recommendedName>
        <fullName evidence="5">Phosphatidate cytidylyltransferase</fullName>
    </recommendedName>
</protein>
<evidence type="ECO:0008006" key="5">
    <source>
        <dbReference type="Google" id="ProtNLM"/>
    </source>
</evidence>
<name>A0A921NX98_9RHOB</name>
<comment type="caution">
    <text evidence="3">The sequence shown here is derived from an EMBL/GenBank/DDBJ whole genome shotgun (WGS) entry which is preliminary data.</text>
</comment>
<dbReference type="RefSeq" id="WP_159966012.1">
    <property type="nucleotide sequence ID" value="NZ_APKE01000028.1"/>
</dbReference>
<dbReference type="Proteomes" id="UP000698242">
    <property type="component" value="Unassembled WGS sequence"/>
</dbReference>
<organism evidence="3 4">
    <name type="scientific">Profundibacterium mesophilum KAUST100406-0324</name>
    <dbReference type="NCBI Taxonomy" id="1037889"/>
    <lineage>
        <taxon>Bacteria</taxon>
        <taxon>Pseudomonadati</taxon>
        <taxon>Pseudomonadota</taxon>
        <taxon>Alphaproteobacteria</taxon>
        <taxon>Rhodobacterales</taxon>
        <taxon>Roseobacteraceae</taxon>
        <taxon>Profundibacterium</taxon>
    </lineage>
</organism>
<feature type="domain" description="LpxI N-terminal" evidence="2">
    <location>
        <begin position="3"/>
        <end position="131"/>
    </location>
</feature>
<dbReference type="InterPro" id="IPR043167">
    <property type="entry name" value="LpxI_C_sf"/>
</dbReference>
<gene>
    <name evidence="3" type="ORF">PMES_02481</name>
</gene>
<keyword evidence="4" id="KW-1185">Reference proteome</keyword>
<accession>A0A921NX98</accession>